<dbReference type="EMBL" id="FPHK01000133">
    <property type="protein sequence ID" value="SFV69359.1"/>
    <property type="molecule type" value="Genomic_DNA"/>
</dbReference>
<dbReference type="GO" id="GO:0003700">
    <property type="term" value="F:DNA-binding transcription factor activity"/>
    <property type="evidence" value="ECO:0007669"/>
    <property type="project" value="TreeGrafter"/>
</dbReference>
<dbReference type="GO" id="GO:0003677">
    <property type="term" value="F:DNA binding"/>
    <property type="evidence" value="ECO:0007669"/>
    <property type="project" value="UniProtKB-KW"/>
</dbReference>
<dbReference type="SUPFAM" id="SSF46785">
    <property type="entry name" value="Winged helix' DNA-binding domain"/>
    <property type="match status" value="1"/>
</dbReference>
<protein>
    <submittedName>
        <fullName evidence="6">Transcriptional regulator, Crp/Fnr family</fullName>
    </submittedName>
</protein>
<dbReference type="PROSITE" id="PS51063">
    <property type="entry name" value="HTH_CRP_2"/>
    <property type="match status" value="1"/>
</dbReference>
<dbReference type="AlphaFoldDB" id="A0A1W1CUB7"/>
<dbReference type="InterPro" id="IPR012318">
    <property type="entry name" value="HTH_CRP"/>
</dbReference>
<accession>A0A1W1CUB7</accession>
<dbReference type="SMART" id="SM00419">
    <property type="entry name" value="HTH_CRP"/>
    <property type="match status" value="1"/>
</dbReference>
<evidence type="ECO:0000259" key="4">
    <source>
        <dbReference type="PROSITE" id="PS50042"/>
    </source>
</evidence>
<dbReference type="InterPro" id="IPR000595">
    <property type="entry name" value="cNMP-bd_dom"/>
</dbReference>
<evidence type="ECO:0000256" key="3">
    <source>
        <dbReference type="ARBA" id="ARBA00023163"/>
    </source>
</evidence>
<reference evidence="6" key="1">
    <citation type="submission" date="2016-10" db="EMBL/GenBank/DDBJ databases">
        <authorList>
            <person name="de Groot N.N."/>
        </authorList>
    </citation>
    <scope>NUCLEOTIDE SEQUENCE</scope>
</reference>
<dbReference type="InterPro" id="IPR050397">
    <property type="entry name" value="Env_Response_Regulators"/>
</dbReference>
<sequence>MQSIDELRDITFFENLSTEELEQLATISRKRKFLKGEVLFFEKDESRFLTLLTDGILKVYKTDPKNNEIVLHRFTPKSLVAEMAVFEGVPYPASAAFETDGSVIEIDFIKFREKILSNPDVTFSFFKSLTQKIKYLEDVIALNIVLDSTARVAKYICENEEALQMKHNQLAQYLHMTPETLSRVFKKFAKLGFIEKEGSSYCIKNKEALLILFE</sequence>
<dbReference type="InterPro" id="IPR036388">
    <property type="entry name" value="WH-like_DNA-bd_sf"/>
</dbReference>
<evidence type="ECO:0000256" key="2">
    <source>
        <dbReference type="ARBA" id="ARBA00023125"/>
    </source>
</evidence>
<gene>
    <name evidence="6" type="ORF">MNB_SM-6-1359</name>
</gene>
<dbReference type="SUPFAM" id="SSF51206">
    <property type="entry name" value="cAMP-binding domain-like"/>
    <property type="match status" value="1"/>
</dbReference>
<keyword evidence="3" id="KW-0804">Transcription</keyword>
<proteinExistence type="predicted"/>
<dbReference type="Pfam" id="PF13545">
    <property type="entry name" value="HTH_Crp_2"/>
    <property type="match status" value="1"/>
</dbReference>
<organism evidence="6">
    <name type="scientific">hydrothermal vent metagenome</name>
    <dbReference type="NCBI Taxonomy" id="652676"/>
    <lineage>
        <taxon>unclassified sequences</taxon>
        <taxon>metagenomes</taxon>
        <taxon>ecological metagenomes</taxon>
    </lineage>
</organism>
<dbReference type="PANTHER" id="PTHR24567">
    <property type="entry name" value="CRP FAMILY TRANSCRIPTIONAL REGULATORY PROTEIN"/>
    <property type="match status" value="1"/>
</dbReference>
<dbReference type="Gene3D" id="2.60.120.10">
    <property type="entry name" value="Jelly Rolls"/>
    <property type="match status" value="1"/>
</dbReference>
<name>A0A1W1CUB7_9ZZZZ</name>
<dbReference type="Pfam" id="PF00027">
    <property type="entry name" value="cNMP_binding"/>
    <property type="match status" value="1"/>
</dbReference>
<evidence type="ECO:0000313" key="6">
    <source>
        <dbReference type="EMBL" id="SFV69359.1"/>
    </source>
</evidence>
<feature type="domain" description="Cyclic nucleotide-binding" evidence="4">
    <location>
        <begin position="12"/>
        <end position="132"/>
    </location>
</feature>
<dbReference type="InterPro" id="IPR036390">
    <property type="entry name" value="WH_DNA-bd_sf"/>
</dbReference>
<dbReference type="Gene3D" id="1.10.10.10">
    <property type="entry name" value="Winged helix-like DNA-binding domain superfamily/Winged helix DNA-binding domain"/>
    <property type="match status" value="1"/>
</dbReference>
<dbReference type="InterPro" id="IPR014710">
    <property type="entry name" value="RmlC-like_jellyroll"/>
</dbReference>
<dbReference type="GO" id="GO:0005829">
    <property type="term" value="C:cytosol"/>
    <property type="evidence" value="ECO:0007669"/>
    <property type="project" value="TreeGrafter"/>
</dbReference>
<evidence type="ECO:0000256" key="1">
    <source>
        <dbReference type="ARBA" id="ARBA00023015"/>
    </source>
</evidence>
<dbReference type="CDD" id="cd00038">
    <property type="entry name" value="CAP_ED"/>
    <property type="match status" value="1"/>
</dbReference>
<dbReference type="SMART" id="SM00100">
    <property type="entry name" value="cNMP"/>
    <property type="match status" value="1"/>
</dbReference>
<dbReference type="PROSITE" id="PS50042">
    <property type="entry name" value="CNMP_BINDING_3"/>
    <property type="match status" value="1"/>
</dbReference>
<keyword evidence="2" id="KW-0238">DNA-binding</keyword>
<feature type="domain" description="HTH crp-type" evidence="5">
    <location>
        <begin position="146"/>
        <end position="207"/>
    </location>
</feature>
<dbReference type="InterPro" id="IPR018490">
    <property type="entry name" value="cNMP-bd_dom_sf"/>
</dbReference>
<keyword evidence="1" id="KW-0805">Transcription regulation</keyword>
<dbReference type="PANTHER" id="PTHR24567:SF74">
    <property type="entry name" value="HTH-TYPE TRANSCRIPTIONAL REGULATOR ARCR"/>
    <property type="match status" value="1"/>
</dbReference>
<evidence type="ECO:0000259" key="5">
    <source>
        <dbReference type="PROSITE" id="PS51063"/>
    </source>
</evidence>